<reference evidence="13" key="1">
    <citation type="submission" date="2016-06" db="EMBL/GenBank/DDBJ databases">
        <authorList>
            <person name="Varghese N."/>
        </authorList>
    </citation>
    <scope>NUCLEOTIDE SEQUENCE [LARGE SCALE GENOMIC DNA]</scope>
    <source>
        <strain evidence="13">DSM 46123</strain>
    </source>
</reference>
<protein>
    <submittedName>
        <fullName evidence="12">Putative transposase</fullName>
    </submittedName>
</protein>
<dbReference type="Pfam" id="PF12323">
    <property type="entry name" value="HTH_OrfB_IS605"/>
    <property type="match status" value="1"/>
</dbReference>
<evidence type="ECO:0000256" key="7">
    <source>
        <dbReference type="ARBA" id="ARBA00023172"/>
    </source>
</evidence>
<feature type="region of interest" description="Disordered" evidence="8">
    <location>
        <begin position="334"/>
        <end position="446"/>
    </location>
</feature>
<evidence type="ECO:0000259" key="11">
    <source>
        <dbReference type="Pfam" id="PF12323"/>
    </source>
</evidence>
<evidence type="ECO:0000259" key="10">
    <source>
        <dbReference type="Pfam" id="PF07282"/>
    </source>
</evidence>
<feature type="compositionally biased region" description="Basic residues" evidence="8">
    <location>
        <begin position="380"/>
        <end position="394"/>
    </location>
</feature>
<evidence type="ECO:0000313" key="12">
    <source>
        <dbReference type="EMBL" id="SCL32124.1"/>
    </source>
</evidence>
<dbReference type="STRING" id="47866.GA0074694_6174"/>
<sequence>MRTAYRCRAYPTPEQAAVLNRTFGCVRVVWNRTLAARTTRWRTDRMSTSYAETDRALTGMKKQSDLAFLGEVSSVPLQQTLRHQHAAMTAFFAKRARYPRYKSRHGRQSASYTRSAFRLRDGRLSLGKTPGTLAFVWSRPDIDPAELNPTMVTVSRDPDGRWYVTLAVDIDTPALPEPTGQVVGVDLGLTDFAVLSTGERIPHPKHMERRERRLKRYQRMMARRQKGSANRATAKRKVARAHSRVRDARRDFLHQTSTALVRRFDAIAVEDLAVANMVRNRCLAKAISRTGWAEFRHMLTYKTQRAGRHLAVVDRWYPSSKTCSTCGHLLATLSSPSPPGWRRHETPAERTSDAEVLLPCGPRSTRKPHSRGWKSPDFKRGKKPSFRSGPRHTRASFQTAWRVVDRPRSSSCSARSTRSRSGNRASIRTPHCSPSRSPNCPTGTNP</sequence>
<evidence type="ECO:0000256" key="5">
    <source>
        <dbReference type="ARBA" id="ARBA00022833"/>
    </source>
</evidence>
<dbReference type="PANTHER" id="PTHR30405:SF25">
    <property type="entry name" value="RNA-GUIDED DNA ENDONUCLEASE INSQ-RELATED"/>
    <property type="match status" value="1"/>
</dbReference>
<dbReference type="Proteomes" id="UP000198906">
    <property type="component" value="Unassembled WGS sequence"/>
</dbReference>
<dbReference type="RefSeq" id="WP_218105838.1">
    <property type="nucleotide sequence ID" value="NZ_FMHU01000002.1"/>
</dbReference>
<dbReference type="PANTHER" id="PTHR30405">
    <property type="entry name" value="TRANSPOSASE"/>
    <property type="match status" value="1"/>
</dbReference>
<feature type="region of interest" description="Disordered" evidence="8">
    <location>
        <begin position="222"/>
        <end position="241"/>
    </location>
</feature>
<keyword evidence="6" id="KW-0238">DNA-binding</keyword>
<dbReference type="EMBL" id="FMHU01000002">
    <property type="protein sequence ID" value="SCL32124.1"/>
    <property type="molecule type" value="Genomic_DNA"/>
</dbReference>
<evidence type="ECO:0000256" key="8">
    <source>
        <dbReference type="SAM" id="MobiDB-lite"/>
    </source>
</evidence>
<organism evidence="12 13">
    <name type="scientific">Micromonospora inyonensis</name>
    <dbReference type="NCBI Taxonomy" id="47866"/>
    <lineage>
        <taxon>Bacteria</taxon>
        <taxon>Bacillati</taxon>
        <taxon>Actinomycetota</taxon>
        <taxon>Actinomycetes</taxon>
        <taxon>Micromonosporales</taxon>
        <taxon>Micromonosporaceae</taxon>
        <taxon>Micromonospora</taxon>
    </lineage>
</organism>
<dbReference type="InterPro" id="IPR021027">
    <property type="entry name" value="Transposase_put_HTH"/>
</dbReference>
<evidence type="ECO:0000256" key="3">
    <source>
        <dbReference type="ARBA" id="ARBA00022578"/>
    </source>
</evidence>
<dbReference type="AlphaFoldDB" id="A0A1C6SR80"/>
<dbReference type="GO" id="GO:0032196">
    <property type="term" value="P:transposition"/>
    <property type="evidence" value="ECO:0007669"/>
    <property type="project" value="UniProtKB-KW"/>
</dbReference>
<keyword evidence="3" id="KW-0815">Transposition</keyword>
<dbReference type="GO" id="GO:0046872">
    <property type="term" value="F:metal ion binding"/>
    <property type="evidence" value="ECO:0007669"/>
    <property type="project" value="UniProtKB-KW"/>
</dbReference>
<dbReference type="Pfam" id="PF01385">
    <property type="entry name" value="OrfB_IS605"/>
    <property type="match status" value="1"/>
</dbReference>
<dbReference type="InterPro" id="IPR001959">
    <property type="entry name" value="Transposase"/>
</dbReference>
<keyword evidence="5" id="KW-0862">Zinc</keyword>
<feature type="compositionally biased region" description="Polar residues" evidence="8">
    <location>
        <begin position="422"/>
        <end position="446"/>
    </location>
</feature>
<evidence type="ECO:0000256" key="6">
    <source>
        <dbReference type="ARBA" id="ARBA00023125"/>
    </source>
</evidence>
<evidence type="ECO:0000256" key="1">
    <source>
        <dbReference type="ARBA" id="ARBA00008761"/>
    </source>
</evidence>
<comment type="similarity">
    <text evidence="2">In the N-terminal section; belongs to the transposase 2 family.</text>
</comment>
<feature type="domain" description="Cas12f1-like TNB" evidence="10">
    <location>
        <begin position="292"/>
        <end position="329"/>
    </location>
</feature>
<dbReference type="Pfam" id="PF07282">
    <property type="entry name" value="Cas12f1-like_TNB"/>
    <property type="match status" value="1"/>
</dbReference>
<evidence type="ECO:0000256" key="2">
    <source>
        <dbReference type="ARBA" id="ARBA00011044"/>
    </source>
</evidence>
<feature type="compositionally biased region" description="Basic and acidic residues" evidence="8">
    <location>
        <begin position="342"/>
        <end position="353"/>
    </location>
</feature>
<evidence type="ECO:0000313" key="13">
    <source>
        <dbReference type="Proteomes" id="UP000198906"/>
    </source>
</evidence>
<dbReference type="NCBIfam" id="NF040570">
    <property type="entry name" value="guided_TnpB"/>
    <property type="match status" value="1"/>
</dbReference>
<feature type="compositionally biased region" description="Low complexity" evidence="8">
    <location>
        <begin position="409"/>
        <end position="420"/>
    </location>
</feature>
<accession>A0A1C6SR80</accession>
<dbReference type="NCBIfam" id="TIGR01766">
    <property type="entry name" value="IS200/IS605 family accessory protein TnpB-like domain"/>
    <property type="match status" value="1"/>
</dbReference>
<comment type="similarity">
    <text evidence="1">In the C-terminal section; belongs to the transposase 35 family.</text>
</comment>
<evidence type="ECO:0000256" key="4">
    <source>
        <dbReference type="ARBA" id="ARBA00022723"/>
    </source>
</evidence>
<dbReference type="InterPro" id="IPR010095">
    <property type="entry name" value="Cas12f1-like_TNB"/>
</dbReference>
<keyword evidence="13" id="KW-1185">Reference proteome</keyword>
<gene>
    <name evidence="12" type="ORF">GA0074694_6174</name>
</gene>
<dbReference type="GO" id="GO:0003677">
    <property type="term" value="F:DNA binding"/>
    <property type="evidence" value="ECO:0007669"/>
    <property type="project" value="UniProtKB-KW"/>
</dbReference>
<keyword evidence="7" id="KW-0233">DNA recombination</keyword>
<feature type="domain" description="Transposase putative helix-turn-helix" evidence="11">
    <location>
        <begin position="1"/>
        <end position="43"/>
    </location>
</feature>
<dbReference type="GO" id="GO:0006310">
    <property type="term" value="P:DNA recombination"/>
    <property type="evidence" value="ECO:0007669"/>
    <property type="project" value="UniProtKB-KW"/>
</dbReference>
<feature type="domain" description="Probable transposase IS891/IS1136/IS1341" evidence="9">
    <location>
        <begin position="167"/>
        <end position="280"/>
    </location>
</feature>
<dbReference type="InterPro" id="IPR051399">
    <property type="entry name" value="RNA-guided_DNA_endo/Transpos"/>
</dbReference>
<proteinExistence type="inferred from homology"/>
<evidence type="ECO:0000259" key="9">
    <source>
        <dbReference type="Pfam" id="PF01385"/>
    </source>
</evidence>
<name>A0A1C6SR80_9ACTN</name>
<keyword evidence="4" id="KW-0479">Metal-binding</keyword>